<feature type="domain" description="Bacterial transcriptional activator" evidence="2">
    <location>
        <begin position="490"/>
        <end position="634"/>
    </location>
</feature>
<dbReference type="EMBL" id="BAABGJ010000057">
    <property type="protein sequence ID" value="GAA4348743.1"/>
    <property type="molecule type" value="Genomic_DNA"/>
</dbReference>
<keyword evidence="4" id="KW-1185">Reference proteome</keyword>
<dbReference type="SUPFAM" id="SSF48452">
    <property type="entry name" value="TPR-like"/>
    <property type="match status" value="1"/>
</dbReference>
<dbReference type="SMART" id="SM01043">
    <property type="entry name" value="BTAD"/>
    <property type="match status" value="1"/>
</dbReference>
<evidence type="ECO:0000313" key="4">
    <source>
        <dbReference type="Proteomes" id="UP001500975"/>
    </source>
</evidence>
<dbReference type="InterPro" id="IPR016032">
    <property type="entry name" value="Sig_transdc_resp-reg_C-effctor"/>
</dbReference>
<evidence type="ECO:0000313" key="3">
    <source>
        <dbReference type="EMBL" id="GAA4348743.1"/>
    </source>
</evidence>
<comment type="caution">
    <text evidence="3">The sequence shown here is derived from an EMBL/GenBank/DDBJ whole genome shotgun (WGS) entry which is preliminary data.</text>
</comment>
<dbReference type="Gene3D" id="1.25.40.10">
    <property type="entry name" value="Tetratricopeptide repeat domain"/>
    <property type="match status" value="1"/>
</dbReference>
<dbReference type="InterPro" id="IPR011990">
    <property type="entry name" value="TPR-like_helical_dom_sf"/>
</dbReference>
<evidence type="ECO:0000259" key="2">
    <source>
        <dbReference type="SMART" id="SM01043"/>
    </source>
</evidence>
<dbReference type="Proteomes" id="UP001500975">
    <property type="component" value="Unassembled WGS sequence"/>
</dbReference>
<sequence length="668" mass="72171">MQASAWLAQCEQIPDAEQQHAWFLYHGARSVAGRDPALGRRCLAAAVRRFASRGERMGQVLAQCAWLEIDTCASPVPTGEAVGMTALPARKDLQQQVRAALAEKTSTIGLSLGAVALDCRILAGDGAAEAELVAELDAQLQALAPSLAVVDWCVASAEWHLRQSGALSTAEGLLQRAQQAAAALHSRLGAARVQNLAAAVLMARGSAVWPTVVALPIKSGRLDDLRRANLAELKARLLTRVPHEATCRTAVHDACVDHPDLGAFVAGPVDHRIAVAAVLAEAGMHAMARDWLEAAMPEGRAICNTFLADALLLLRAWELAVRGREAEAVEVAREPLLRRATGGHGALFPHAPRLAATLVGLGFLADVDAPWLREIVARQALRAPDATSPAWPWPIRAHVLGTPEVYLGGERVRVTGKMQQRVWELLCVLAAAGPQGKPQQFVARQLWGTSEAPEAALRVSIHRLRKLLGSDEAVVVRNGLVALNCELVWTDLQALQDLCERILDQAEHSSVSHVRSKVDHLLRLYRGGIFGSESLAWVLAVQRKVSMRFMAAASLLAEQLEAQGDWPGAARIYRRVLDPEPLSETAYRGLMRCATAQGDMALAFSHYRFCRDNLAIVLGRDVSPDTRCLAEDLGFLQPNGGVRPEPWPPAGMDCGREGLQRDPGPFDH</sequence>
<organism evidence="3 4">
    <name type="scientific">Variovorax defluvii</name>
    <dbReference type="NCBI Taxonomy" id="913761"/>
    <lineage>
        <taxon>Bacteria</taxon>
        <taxon>Pseudomonadati</taxon>
        <taxon>Pseudomonadota</taxon>
        <taxon>Betaproteobacteria</taxon>
        <taxon>Burkholderiales</taxon>
        <taxon>Comamonadaceae</taxon>
        <taxon>Variovorax</taxon>
    </lineage>
</organism>
<gene>
    <name evidence="3" type="ORF">GCM10023165_34860</name>
</gene>
<evidence type="ECO:0000256" key="1">
    <source>
        <dbReference type="SAM" id="MobiDB-lite"/>
    </source>
</evidence>
<feature type="region of interest" description="Disordered" evidence="1">
    <location>
        <begin position="640"/>
        <end position="668"/>
    </location>
</feature>
<dbReference type="InterPro" id="IPR005158">
    <property type="entry name" value="BTAD"/>
</dbReference>
<dbReference type="InterPro" id="IPR051677">
    <property type="entry name" value="AfsR-DnrI-RedD_regulator"/>
</dbReference>
<dbReference type="Pfam" id="PF03704">
    <property type="entry name" value="BTAD"/>
    <property type="match status" value="1"/>
</dbReference>
<dbReference type="PANTHER" id="PTHR35807">
    <property type="entry name" value="TRANSCRIPTIONAL REGULATOR REDD-RELATED"/>
    <property type="match status" value="1"/>
</dbReference>
<accession>A0ABP8I0Q4</accession>
<name>A0ABP8I0Q4_9BURK</name>
<dbReference type="Gene3D" id="1.10.10.10">
    <property type="entry name" value="Winged helix-like DNA-binding domain superfamily/Winged helix DNA-binding domain"/>
    <property type="match status" value="1"/>
</dbReference>
<proteinExistence type="predicted"/>
<reference evidence="4" key="1">
    <citation type="journal article" date="2019" name="Int. J. Syst. Evol. Microbiol.">
        <title>The Global Catalogue of Microorganisms (GCM) 10K type strain sequencing project: providing services to taxonomists for standard genome sequencing and annotation.</title>
        <authorList>
            <consortium name="The Broad Institute Genomics Platform"/>
            <consortium name="The Broad Institute Genome Sequencing Center for Infectious Disease"/>
            <person name="Wu L."/>
            <person name="Ma J."/>
        </authorList>
    </citation>
    <scope>NUCLEOTIDE SEQUENCE [LARGE SCALE GENOMIC DNA]</scope>
    <source>
        <strain evidence="4">JCM 17804</strain>
    </source>
</reference>
<dbReference type="SUPFAM" id="SSF46894">
    <property type="entry name" value="C-terminal effector domain of the bipartite response regulators"/>
    <property type="match status" value="1"/>
</dbReference>
<dbReference type="InterPro" id="IPR036388">
    <property type="entry name" value="WH-like_DNA-bd_sf"/>
</dbReference>
<feature type="compositionally biased region" description="Basic and acidic residues" evidence="1">
    <location>
        <begin position="654"/>
        <end position="668"/>
    </location>
</feature>
<protein>
    <recommendedName>
        <fullName evidence="2">Bacterial transcriptional activator domain-containing protein</fullName>
    </recommendedName>
</protein>